<dbReference type="OrthoDB" id="1470350at2759"/>
<name>K1WVW1_MARBU</name>
<dbReference type="GO" id="GO:0004497">
    <property type="term" value="F:monooxygenase activity"/>
    <property type="evidence" value="ECO:0007669"/>
    <property type="project" value="InterPro"/>
</dbReference>
<dbReference type="InParanoid" id="K1WVW1"/>
<evidence type="ECO:0000313" key="1">
    <source>
        <dbReference type="EMBL" id="EKD21795.1"/>
    </source>
</evidence>
<dbReference type="GO" id="GO:0020037">
    <property type="term" value="F:heme binding"/>
    <property type="evidence" value="ECO:0007669"/>
    <property type="project" value="InterPro"/>
</dbReference>
<dbReference type="AlphaFoldDB" id="K1WVW1"/>
<dbReference type="GO" id="GO:0005506">
    <property type="term" value="F:iron ion binding"/>
    <property type="evidence" value="ECO:0007669"/>
    <property type="project" value="InterPro"/>
</dbReference>
<keyword evidence="2" id="KW-1185">Reference proteome</keyword>
<proteinExistence type="predicted"/>
<reference evidence="1 2" key="1">
    <citation type="journal article" date="2012" name="BMC Genomics">
        <title>Sequencing the genome of Marssonina brunnea reveals fungus-poplar co-evolution.</title>
        <authorList>
            <person name="Zhu S."/>
            <person name="Cao Y.-Z."/>
            <person name="Jiang C."/>
            <person name="Tan B.-Y."/>
            <person name="Wang Z."/>
            <person name="Feng S."/>
            <person name="Zhang L."/>
            <person name="Su X.-H."/>
            <person name="Brejova B."/>
            <person name="Vinar T."/>
            <person name="Xu M."/>
            <person name="Wang M.-X."/>
            <person name="Zhang S.-G."/>
            <person name="Huang M.-R."/>
            <person name="Wu R."/>
            <person name="Zhou Y."/>
        </authorList>
    </citation>
    <scope>NUCLEOTIDE SEQUENCE [LARGE SCALE GENOMIC DNA]</scope>
    <source>
        <strain evidence="1 2">MB_m1</strain>
    </source>
</reference>
<accession>K1WVW1</accession>
<dbReference type="GO" id="GO:0016705">
    <property type="term" value="F:oxidoreductase activity, acting on paired donors, with incorporation or reduction of molecular oxygen"/>
    <property type="evidence" value="ECO:0007669"/>
    <property type="project" value="InterPro"/>
</dbReference>
<gene>
    <name evidence="1" type="ORF">MBM_00908</name>
</gene>
<dbReference type="InterPro" id="IPR036396">
    <property type="entry name" value="Cyt_P450_sf"/>
</dbReference>
<dbReference type="SUPFAM" id="SSF48264">
    <property type="entry name" value="Cytochrome P450"/>
    <property type="match status" value="1"/>
</dbReference>
<evidence type="ECO:0000313" key="2">
    <source>
        <dbReference type="Proteomes" id="UP000006753"/>
    </source>
</evidence>
<dbReference type="KEGG" id="mbe:MBM_00908"/>
<sequence>MTLTVEVITFVSNFRWYIIRSVLTAYVAMVREECLWHRPPGHEVLADICWKKRTLVRMGPDTLITNSPELVMRISAARSPYIKGDWYHSVKMPPYQHYIFSEDDEKKMTYRRAQMTEGYSGRTNPLIKPYIDKHIRNLLKLIRANYVSTDASISKRLVRDRFATTKVMPKDMLSVCMSHGLSEKVIVAKSTVSILARSDTTATVIRATLQYTVTDPSTLFKLQAEMDTYLASTAGAGNTTTSAADIIQDSEAKELPYLHGDLVDLDAHRTGKPEKVFIPGGTNIAWTSREGEGRRRLRPCTSRGVQQDNWIFGQDTDLSRSERWLIGDVEKLAYVDKVADLNFGCGRYRCLGYRIAWTELNKCLLEVSLCLSVGGIFLAPNAPWQLFRNFDGQFVNPARP</sequence>
<dbReference type="EMBL" id="JH921428">
    <property type="protein sequence ID" value="EKD21795.1"/>
    <property type="molecule type" value="Genomic_DNA"/>
</dbReference>
<dbReference type="Proteomes" id="UP000006753">
    <property type="component" value="Unassembled WGS sequence"/>
</dbReference>
<protein>
    <submittedName>
        <fullName evidence="1">Cytochrome P450</fullName>
    </submittedName>
</protein>
<dbReference type="HOGENOM" id="CLU_001570_14_0_1"/>
<organism evidence="1 2">
    <name type="scientific">Marssonina brunnea f. sp. multigermtubi (strain MB_m1)</name>
    <name type="common">Marssonina leaf spot fungus</name>
    <dbReference type="NCBI Taxonomy" id="1072389"/>
    <lineage>
        <taxon>Eukaryota</taxon>
        <taxon>Fungi</taxon>
        <taxon>Dikarya</taxon>
        <taxon>Ascomycota</taxon>
        <taxon>Pezizomycotina</taxon>
        <taxon>Leotiomycetes</taxon>
        <taxon>Helotiales</taxon>
        <taxon>Drepanopezizaceae</taxon>
        <taxon>Drepanopeziza</taxon>
    </lineage>
</organism>
<dbReference type="Gene3D" id="1.10.630.10">
    <property type="entry name" value="Cytochrome P450"/>
    <property type="match status" value="1"/>
</dbReference>